<dbReference type="Proteomes" id="UP000242616">
    <property type="component" value="Unassembled WGS sequence"/>
</dbReference>
<dbReference type="SUPFAM" id="SSF53822">
    <property type="entry name" value="Periplasmic binding protein-like I"/>
    <property type="match status" value="1"/>
</dbReference>
<dbReference type="Gene3D" id="3.40.50.2300">
    <property type="match status" value="2"/>
</dbReference>
<dbReference type="InterPro" id="IPR028082">
    <property type="entry name" value="Peripla_BP_I"/>
</dbReference>
<reference evidence="2 3" key="1">
    <citation type="submission" date="2015-06" db="EMBL/GenBank/DDBJ databases">
        <title>Genome sequencing of Thermotogales isolates from hydrothermal vents.</title>
        <authorList>
            <person name="Haverkamp T.H."/>
            <person name="Kublanov I.V."/>
            <person name="Nesbo C.L."/>
        </authorList>
    </citation>
    <scope>NUCLEOTIDE SEQUENCE [LARGE SCALE GENOMIC DNA]</scope>
    <source>
        <strain evidence="3">ik275mar</strain>
    </source>
</reference>
<accession>A0ABX3IFE5</accession>
<name>A0ABX3IFE5_9BACT</name>
<sequence>MLKKMSFWFWFIIIVVMIIFQFLYWYFFKGNSYAFFYSLKNASHEIITQQYRPLNLYPLNEDALFKNTLRYIKSKGLNIIVGPNFSATGFRIFKFLEDYDLVAISPSITSTKLLMSTNRILSIVPTNEFQINVIIKFLKYNASKNVLLILDPFNKEYSREFLKILKEFNGEYAYFYSVETFSKDVSKYDSIVITLEPKGAIDFLSYFAPDFRGIIVASDAAIDEGLDSLPDLKNLYVVTFGFKSYNWSNEAIYTIFRMLSKHKFISTNQFVNFYLGHEIGRGMYFNDEGFIEKNISIVNFSKYRKESLIFEGK</sequence>
<evidence type="ECO:0000313" key="2">
    <source>
        <dbReference type="EMBL" id="ONN26540.1"/>
    </source>
</evidence>
<dbReference type="EMBL" id="LBFC01000023">
    <property type="protein sequence ID" value="ONN26540.1"/>
    <property type="molecule type" value="Genomic_DNA"/>
</dbReference>
<keyword evidence="3" id="KW-1185">Reference proteome</keyword>
<gene>
    <name evidence="2" type="ORF">XJ44_08745</name>
</gene>
<keyword evidence="1" id="KW-0812">Transmembrane</keyword>
<organism evidence="2 3">
    <name type="scientific">Thermosipho affectus</name>
    <dbReference type="NCBI Taxonomy" id="660294"/>
    <lineage>
        <taxon>Bacteria</taxon>
        <taxon>Thermotogati</taxon>
        <taxon>Thermotogota</taxon>
        <taxon>Thermotogae</taxon>
        <taxon>Thermotogales</taxon>
        <taxon>Fervidobacteriaceae</taxon>
        <taxon>Thermosipho</taxon>
    </lineage>
</organism>
<evidence type="ECO:0008006" key="4">
    <source>
        <dbReference type="Google" id="ProtNLM"/>
    </source>
</evidence>
<comment type="caution">
    <text evidence="2">The sequence shown here is derived from an EMBL/GenBank/DDBJ whole genome shotgun (WGS) entry which is preliminary data.</text>
</comment>
<feature type="transmembrane region" description="Helical" evidence="1">
    <location>
        <begin position="7"/>
        <end position="27"/>
    </location>
</feature>
<evidence type="ECO:0000313" key="3">
    <source>
        <dbReference type="Proteomes" id="UP000242616"/>
    </source>
</evidence>
<protein>
    <recommendedName>
        <fullName evidence="4">Amino acid ABC transporter substrate-binding protein</fullName>
    </recommendedName>
</protein>
<keyword evidence="1" id="KW-1133">Transmembrane helix</keyword>
<keyword evidence="1" id="KW-0472">Membrane</keyword>
<evidence type="ECO:0000256" key="1">
    <source>
        <dbReference type="SAM" id="Phobius"/>
    </source>
</evidence>
<proteinExistence type="predicted"/>